<evidence type="ECO:0000313" key="6">
    <source>
        <dbReference type="Proteomes" id="UP000835052"/>
    </source>
</evidence>
<reference evidence="5" key="1">
    <citation type="submission" date="2020-10" db="EMBL/GenBank/DDBJ databases">
        <authorList>
            <person name="Kikuchi T."/>
        </authorList>
    </citation>
    <scope>NUCLEOTIDE SEQUENCE</scope>
    <source>
        <strain evidence="5">NKZ352</strain>
    </source>
</reference>
<dbReference type="Proteomes" id="UP000835052">
    <property type="component" value="Unassembled WGS sequence"/>
</dbReference>
<dbReference type="Gene3D" id="1.20.5.170">
    <property type="match status" value="1"/>
</dbReference>
<evidence type="ECO:0000259" key="4">
    <source>
        <dbReference type="PROSITE" id="PS51841"/>
    </source>
</evidence>
<dbReference type="GO" id="GO:0005200">
    <property type="term" value="F:structural constituent of cytoskeleton"/>
    <property type="evidence" value="ECO:0007669"/>
    <property type="project" value="TreeGrafter"/>
</dbReference>
<name>A0A8S1HE34_9PELO</name>
<dbReference type="GO" id="GO:0005882">
    <property type="term" value="C:intermediate filament"/>
    <property type="evidence" value="ECO:0007669"/>
    <property type="project" value="UniProtKB-KW"/>
</dbReference>
<sequence length="609" mass="69886">MLAYTAASGQKAEFCLNALSAQKVDERRQIAHLNDELVNIVEHLHFMKSESAFLQREIEILSGGLGNANSQVAGIYESEILSLKTSAEETINIRRGFENEAAAFSVQVNELREKWLQSRNQQRGVPPDVEAEMVQLTNLEAETALNHRKFKYMEEKCRQVDRDNNRIREEINLVKMRRDQELVLRQEYQSHEQDLLNSLRNLMESNKFRLSEEAKFIAHDRTYERQTHFHSEIRREIDEIRRDTEARAAEFQRRLEHTYHERIERIRLESAAPLVVAQRADEMVYIRSEAVEMKRRLAELDAKNATLVQEIEHYKNMSALEHAEYEAVLAEKDEQIAKIRAECVELTVAMEQLCDRSINLQAEIDHYRRLLEGAHLVGDHRTSFSQSSISLPAPAPVYIPRPISPLPPPAPTHAPVYNPPVLSPLPPRSPVPIVPLYQSKPYADSLSSTQIWETNRTSSYNASTTEAGSTTEEGTVVSVHRGTFVDSSANKSQDEEKIQKCTRWFKGRVRITDITPQYIRLENRSTSSRIDVGDYRITHQFNGTESSTTVPYGTILEPKQTLHIYAENSNREHSNLVIPVTTFDTSISARTIVFDARGQERAWFIYTSN</sequence>
<keyword evidence="2 3" id="KW-0175">Coiled coil</keyword>
<dbReference type="GO" id="GO:0090435">
    <property type="term" value="P:protein localization to nuclear envelope"/>
    <property type="evidence" value="ECO:0007669"/>
    <property type="project" value="TreeGrafter"/>
</dbReference>
<gene>
    <name evidence="5" type="ORF">CAUJ_LOCUS9271</name>
</gene>
<feature type="coiled-coil region" evidence="3">
    <location>
        <begin position="290"/>
        <end position="342"/>
    </location>
</feature>
<dbReference type="Gene3D" id="2.60.40.1260">
    <property type="entry name" value="Lamin Tail domain"/>
    <property type="match status" value="1"/>
</dbReference>
<keyword evidence="6" id="KW-1185">Reference proteome</keyword>
<dbReference type="InterPro" id="IPR036415">
    <property type="entry name" value="Lamin_tail_dom_sf"/>
</dbReference>
<evidence type="ECO:0000313" key="5">
    <source>
        <dbReference type="EMBL" id="CAD6193352.1"/>
    </source>
</evidence>
<dbReference type="InterPro" id="IPR039008">
    <property type="entry name" value="IF_rod_dom"/>
</dbReference>
<dbReference type="SUPFAM" id="SSF64593">
    <property type="entry name" value="Intermediate filament protein, coiled coil region"/>
    <property type="match status" value="1"/>
</dbReference>
<evidence type="ECO:0000256" key="3">
    <source>
        <dbReference type="SAM" id="Coils"/>
    </source>
</evidence>
<dbReference type="GO" id="GO:0051664">
    <property type="term" value="P:nuclear pore localization"/>
    <property type="evidence" value="ECO:0007669"/>
    <property type="project" value="TreeGrafter"/>
</dbReference>
<dbReference type="Pfam" id="PF00038">
    <property type="entry name" value="Filament"/>
    <property type="match status" value="1"/>
</dbReference>
<dbReference type="SUPFAM" id="SSF74853">
    <property type="entry name" value="Lamin A/C globular tail domain"/>
    <property type="match status" value="1"/>
</dbReference>
<dbReference type="GO" id="GO:0006998">
    <property type="term" value="P:nuclear envelope organization"/>
    <property type="evidence" value="ECO:0007669"/>
    <property type="project" value="TreeGrafter"/>
</dbReference>
<comment type="caution">
    <text evidence="5">The sequence shown here is derived from an EMBL/GenBank/DDBJ whole genome shotgun (WGS) entry which is preliminary data.</text>
</comment>
<dbReference type="GO" id="GO:0031507">
    <property type="term" value="P:heterochromatin formation"/>
    <property type="evidence" value="ECO:0007669"/>
    <property type="project" value="TreeGrafter"/>
</dbReference>
<dbReference type="EMBL" id="CAJGYM010000034">
    <property type="protein sequence ID" value="CAD6193352.1"/>
    <property type="molecule type" value="Genomic_DNA"/>
</dbReference>
<dbReference type="GO" id="GO:0007097">
    <property type="term" value="P:nuclear migration"/>
    <property type="evidence" value="ECO:0007669"/>
    <property type="project" value="TreeGrafter"/>
</dbReference>
<dbReference type="GO" id="GO:0005652">
    <property type="term" value="C:nuclear lamina"/>
    <property type="evidence" value="ECO:0007669"/>
    <property type="project" value="TreeGrafter"/>
</dbReference>
<organism evidence="5 6">
    <name type="scientific">Caenorhabditis auriculariae</name>
    <dbReference type="NCBI Taxonomy" id="2777116"/>
    <lineage>
        <taxon>Eukaryota</taxon>
        <taxon>Metazoa</taxon>
        <taxon>Ecdysozoa</taxon>
        <taxon>Nematoda</taxon>
        <taxon>Chromadorea</taxon>
        <taxon>Rhabditida</taxon>
        <taxon>Rhabditina</taxon>
        <taxon>Rhabditomorpha</taxon>
        <taxon>Rhabditoidea</taxon>
        <taxon>Rhabditidae</taxon>
        <taxon>Peloderinae</taxon>
        <taxon>Caenorhabditis</taxon>
    </lineage>
</organism>
<dbReference type="PANTHER" id="PTHR45721:SF15">
    <property type="entry name" value="INTERMEDIATE FILAMENT PROTEIN IFP-1"/>
    <property type="match status" value="1"/>
</dbReference>
<evidence type="ECO:0000256" key="2">
    <source>
        <dbReference type="ARBA" id="ARBA00023054"/>
    </source>
</evidence>
<keyword evidence="1" id="KW-0403">Intermediate filament</keyword>
<accession>A0A8S1HE34</accession>
<dbReference type="PANTHER" id="PTHR45721">
    <property type="entry name" value="LAMIN DM0-RELATED"/>
    <property type="match status" value="1"/>
</dbReference>
<dbReference type="AlphaFoldDB" id="A0A8S1HE34"/>
<dbReference type="PROSITE" id="PS51841">
    <property type="entry name" value="LTD"/>
    <property type="match status" value="1"/>
</dbReference>
<proteinExistence type="predicted"/>
<evidence type="ECO:0000256" key="1">
    <source>
        <dbReference type="ARBA" id="ARBA00022754"/>
    </source>
</evidence>
<dbReference type="OrthoDB" id="5828388at2759"/>
<feature type="domain" description="LTD" evidence="4">
    <location>
        <begin position="497"/>
        <end position="608"/>
    </location>
</feature>
<dbReference type="InterPro" id="IPR001322">
    <property type="entry name" value="Lamin_tail_dom"/>
</dbReference>
<protein>
    <recommendedName>
        <fullName evidence="4">LTD domain-containing protein</fullName>
    </recommendedName>
</protein>